<gene>
    <name evidence="2" type="ORF">NCGR_LOCUS30285</name>
</gene>
<comment type="caution">
    <text evidence="2">The sequence shown here is derived from an EMBL/GenBank/DDBJ whole genome shotgun (WGS) entry which is preliminary data.</text>
</comment>
<evidence type="ECO:0000256" key="1">
    <source>
        <dbReference type="SAM" id="SignalP"/>
    </source>
</evidence>
<evidence type="ECO:0000313" key="3">
    <source>
        <dbReference type="Proteomes" id="UP000604825"/>
    </source>
</evidence>
<dbReference type="EMBL" id="CAJGYO010000007">
    <property type="protein sequence ID" value="CAD6246007.1"/>
    <property type="molecule type" value="Genomic_DNA"/>
</dbReference>
<organism evidence="2 3">
    <name type="scientific">Miscanthus lutarioriparius</name>
    <dbReference type="NCBI Taxonomy" id="422564"/>
    <lineage>
        <taxon>Eukaryota</taxon>
        <taxon>Viridiplantae</taxon>
        <taxon>Streptophyta</taxon>
        <taxon>Embryophyta</taxon>
        <taxon>Tracheophyta</taxon>
        <taxon>Spermatophyta</taxon>
        <taxon>Magnoliopsida</taxon>
        <taxon>Liliopsida</taxon>
        <taxon>Poales</taxon>
        <taxon>Poaceae</taxon>
        <taxon>PACMAD clade</taxon>
        <taxon>Panicoideae</taxon>
        <taxon>Andropogonodae</taxon>
        <taxon>Andropogoneae</taxon>
        <taxon>Saccharinae</taxon>
        <taxon>Miscanthus</taxon>
    </lineage>
</organism>
<accession>A0A811PTT3</accession>
<feature type="signal peptide" evidence="1">
    <location>
        <begin position="1"/>
        <end position="25"/>
    </location>
</feature>
<keyword evidence="3" id="KW-1185">Reference proteome</keyword>
<dbReference type="Proteomes" id="UP000604825">
    <property type="component" value="Unassembled WGS sequence"/>
</dbReference>
<dbReference type="AlphaFoldDB" id="A0A811PTT3"/>
<reference evidence="2" key="1">
    <citation type="submission" date="2020-10" db="EMBL/GenBank/DDBJ databases">
        <authorList>
            <person name="Han B."/>
            <person name="Lu T."/>
            <person name="Zhao Q."/>
            <person name="Huang X."/>
            <person name="Zhao Y."/>
        </authorList>
    </citation>
    <scope>NUCLEOTIDE SEQUENCE</scope>
</reference>
<keyword evidence="1" id="KW-0732">Signal</keyword>
<feature type="chain" id="PRO_5032655849" evidence="1">
    <location>
        <begin position="26"/>
        <end position="52"/>
    </location>
</feature>
<name>A0A811PTT3_9POAL</name>
<proteinExistence type="predicted"/>
<sequence>MGAARTPLLALAVVLLLAAAMTVGGHEHALARLADGHPTAERHKSIAADVLW</sequence>
<protein>
    <submittedName>
        <fullName evidence="2">Uncharacterized protein</fullName>
    </submittedName>
</protein>
<evidence type="ECO:0000313" key="2">
    <source>
        <dbReference type="EMBL" id="CAD6246007.1"/>
    </source>
</evidence>